<organism evidence="1 2">
    <name type="scientific">Microbispora corallina</name>
    <dbReference type="NCBI Taxonomy" id="83302"/>
    <lineage>
        <taxon>Bacteria</taxon>
        <taxon>Bacillati</taxon>
        <taxon>Actinomycetota</taxon>
        <taxon>Actinomycetes</taxon>
        <taxon>Streptosporangiales</taxon>
        <taxon>Streptosporangiaceae</taxon>
        <taxon>Microbispora</taxon>
    </lineage>
</organism>
<dbReference type="SUPFAM" id="SSF52266">
    <property type="entry name" value="SGNH hydrolase"/>
    <property type="match status" value="1"/>
</dbReference>
<sequence>MLPKDWRTSGDLAWTTNGDANGFHLLAADASSGYTWRTVATLAEPGLETDRWIGNACLTASGRRAVVVYAPRAFTNKAELARRGAFTAVVDMRSGAVTKLPFTTSLSYFNPGCGTGESAVLTQEGDEDLGATRLIPLAADTGKAGRPLKFPGQVTSAVPASDGIVAARGNRIVRFGADGTTKALAATTNVPFDLRVDAEGGVNYLDRLDDQVRVQRTVGRKTTTLADGGLHDVGLSAGAGGRVFITGHPTRLTALPSPVRHLDVPAEAQVSTEGQAALTGVDFADPAKRRIGAPVDPEHPEPVEVKQLIPATGASVDFRVEPGAGTSGRYAEGRAPVRLPAATPGVHPALTAAASSSSPVDDDRYCSVPRNDLKSQTYQPTARQVEWAVDMAVVGRLDVSRPTHGTGLPSYTPQGMFPVPALAGGGHVPPQVFLGILSQESNLWQADRYGEPGEYSNPLIGNFYGLKADSTTGEITDWSIHWDDADCGYGISQMTDGMRMAGHPRDEDEKILPEVQQRAIALDYAANIAAGLKLVSDKWNELYPIMRVNNGDPTRIENWYFATWAYNSGFHAQSDAGKNHGVWGLGWFNNPANPRYSPSRYPFLYNNSWSDAAHPERWTYPEKVLGFASWSIDTPDGPGFRPAWWNTDDQRLHATPPYPQFCDSSNDCEWGKSYQPTDPEVSSEKPGPCAHQYNGLYDLHCYYHQSSTWKPDCATTCGHELIRFDPPYPEPPDGTHFPPQCDQRAGLPSGALVIDDVPDGTFIPRCGRTMSSSGRFSFDFDPYDRSTGTYTAKIDLHQLGGGSGGHFWFVHTRAAGDQFAVKGTWTLDRSVNGWARVLVHVPDHGAHTRQAVYTLNDALTSSRAIQQRIQANKWVSLGVFRFDGTPEITLGNETADGTGDEDLAWDAVAVQPLPRKPRDFVVAMGDSYSSGEGVSAKSDPTDYYKETDVDGHDKQWRDACHRSPYAWSRRAALTDVPEYTIGYRAEHWDLGTEDLDYHFTACSGAVTDNVLKDPQYHELPQISQGYLDENTTLVMLSIGGNDAGFSDVIKQCLVLSTPQDCQDTPLPGENVSLQIAEPQRIKGPVRDAVRSTLLRIHQEAPNAKILLMGYPRLLSNLGVCVIGVSPSEASWINQMAGLLDDTLSGLADELTGTGVPVWFSDPQDDFDGQGVCGSPERIHGLVLDRTPGDPPVTDSPVSLQSFHPTLDGAGNYADAADATLRKMGL</sequence>
<accession>A0ABQ4G6Q1</accession>
<evidence type="ECO:0000313" key="2">
    <source>
        <dbReference type="Proteomes" id="UP000603904"/>
    </source>
</evidence>
<gene>
    <name evidence="1" type="ORF">Mco01_57150</name>
</gene>
<dbReference type="InterPro" id="IPR037460">
    <property type="entry name" value="SEST-like"/>
</dbReference>
<dbReference type="PANTHER" id="PTHR37981:SF1">
    <property type="entry name" value="SGNH HYDROLASE-TYPE ESTERASE DOMAIN-CONTAINING PROTEIN"/>
    <property type="match status" value="1"/>
</dbReference>
<dbReference type="RefSeq" id="WP_204059901.1">
    <property type="nucleotide sequence ID" value="NZ_BAAAGP010000019.1"/>
</dbReference>
<comment type="caution">
    <text evidence="1">The sequence shown here is derived from an EMBL/GenBank/DDBJ whole genome shotgun (WGS) entry which is preliminary data.</text>
</comment>
<dbReference type="CDD" id="cd01823">
    <property type="entry name" value="SEST_like"/>
    <property type="match status" value="1"/>
</dbReference>
<keyword evidence="2" id="KW-1185">Reference proteome</keyword>
<dbReference type="EMBL" id="BOOC01000032">
    <property type="protein sequence ID" value="GIH42715.1"/>
    <property type="molecule type" value="Genomic_DNA"/>
</dbReference>
<evidence type="ECO:0000313" key="1">
    <source>
        <dbReference type="EMBL" id="GIH42715.1"/>
    </source>
</evidence>
<dbReference type="InterPro" id="IPR036514">
    <property type="entry name" value="SGNH_hydro_sf"/>
</dbReference>
<dbReference type="PANTHER" id="PTHR37981">
    <property type="entry name" value="LIPASE 2"/>
    <property type="match status" value="1"/>
</dbReference>
<reference evidence="1 2" key="1">
    <citation type="submission" date="2021-01" db="EMBL/GenBank/DDBJ databases">
        <title>Whole genome shotgun sequence of Microbispora corallina NBRC 16416.</title>
        <authorList>
            <person name="Komaki H."/>
            <person name="Tamura T."/>
        </authorList>
    </citation>
    <scope>NUCLEOTIDE SEQUENCE [LARGE SCALE GENOMIC DNA]</scope>
    <source>
        <strain evidence="1 2">NBRC 16416</strain>
    </source>
</reference>
<name>A0ABQ4G6Q1_9ACTN</name>
<evidence type="ECO:0008006" key="3">
    <source>
        <dbReference type="Google" id="ProtNLM"/>
    </source>
</evidence>
<protein>
    <recommendedName>
        <fullName evidence="3">SGNH hydrolase-type esterase domain-containing protein</fullName>
    </recommendedName>
</protein>
<dbReference type="Gene3D" id="3.40.50.1110">
    <property type="entry name" value="SGNH hydrolase"/>
    <property type="match status" value="1"/>
</dbReference>
<proteinExistence type="predicted"/>
<dbReference type="Proteomes" id="UP000603904">
    <property type="component" value="Unassembled WGS sequence"/>
</dbReference>